<feature type="transmembrane region" description="Helical" evidence="1">
    <location>
        <begin position="134"/>
        <end position="157"/>
    </location>
</feature>
<name>A0A1I3T6F6_9GAMM</name>
<dbReference type="Proteomes" id="UP000199445">
    <property type="component" value="Unassembled WGS sequence"/>
</dbReference>
<evidence type="ECO:0000256" key="1">
    <source>
        <dbReference type="SAM" id="Phobius"/>
    </source>
</evidence>
<accession>A0A1I3T6F6</accession>
<protein>
    <submittedName>
        <fullName evidence="2">Uncharacterized protein</fullName>
    </submittedName>
</protein>
<dbReference type="OrthoDB" id="6197887at2"/>
<organism evidence="2 3">
    <name type="scientific">Marinobacter persicus</name>
    <dbReference type="NCBI Taxonomy" id="930118"/>
    <lineage>
        <taxon>Bacteria</taxon>
        <taxon>Pseudomonadati</taxon>
        <taxon>Pseudomonadota</taxon>
        <taxon>Gammaproteobacteria</taxon>
        <taxon>Pseudomonadales</taxon>
        <taxon>Marinobacteraceae</taxon>
        <taxon>Marinobacter</taxon>
    </lineage>
</organism>
<gene>
    <name evidence="2" type="ORF">SAMN05216429_104215</name>
</gene>
<keyword evidence="1" id="KW-1133">Transmembrane helix</keyword>
<feature type="transmembrane region" description="Helical" evidence="1">
    <location>
        <begin position="61"/>
        <end position="81"/>
    </location>
</feature>
<reference evidence="2 3" key="1">
    <citation type="submission" date="2016-10" db="EMBL/GenBank/DDBJ databases">
        <authorList>
            <person name="de Groot N.N."/>
        </authorList>
    </citation>
    <scope>NUCLEOTIDE SEQUENCE [LARGE SCALE GENOMIC DNA]</scope>
    <source>
        <strain evidence="2 3">IBRC-M 10445</strain>
    </source>
</reference>
<keyword evidence="1" id="KW-0472">Membrane</keyword>
<keyword evidence="3" id="KW-1185">Reference proteome</keyword>
<dbReference type="EMBL" id="FOSC01000004">
    <property type="protein sequence ID" value="SFJ65869.1"/>
    <property type="molecule type" value="Genomic_DNA"/>
</dbReference>
<keyword evidence="1" id="KW-0812">Transmembrane</keyword>
<proteinExistence type="predicted"/>
<feature type="transmembrane region" description="Helical" evidence="1">
    <location>
        <begin position="102"/>
        <end position="122"/>
    </location>
</feature>
<sequence>MRLPMKVSMALAGVLFLALVIINNLLQTAAAPQGMISFQLAGSAEQAHSIIRSWSDGRLGLAYTALWLDFAFIVSYLATLLQLTRHFTRDRPGIRERRIARGVRVVFVLAALADVAENLVLLNNVNPATDALSLAAAILALLKYTGLILGVAGLVIIRAARRHPLQPAG</sequence>
<evidence type="ECO:0000313" key="3">
    <source>
        <dbReference type="Proteomes" id="UP000199445"/>
    </source>
</evidence>
<evidence type="ECO:0000313" key="2">
    <source>
        <dbReference type="EMBL" id="SFJ65869.1"/>
    </source>
</evidence>
<dbReference type="AlphaFoldDB" id="A0A1I3T6F6"/>